<evidence type="ECO:0000313" key="5">
    <source>
        <dbReference type="Proteomes" id="UP000235145"/>
    </source>
</evidence>
<feature type="compositionally biased region" description="Basic and acidic residues" evidence="2">
    <location>
        <begin position="7"/>
        <end position="23"/>
    </location>
</feature>
<feature type="region of interest" description="Disordered" evidence="2">
    <location>
        <begin position="1"/>
        <end position="23"/>
    </location>
</feature>
<organism evidence="4 5">
    <name type="scientific">Lactuca sativa</name>
    <name type="common">Garden lettuce</name>
    <dbReference type="NCBI Taxonomy" id="4236"/>
    <lineage>
        <taxon>Eukaryota</taxon>
        <taxon>Viridiplantae</taxon>
        <taxon>Streptophyta</taxon>
        <taxon>Embryophyta</taxon>
        <taxon>Tracheophyta</taxon>
        <taxon>Spermatophyta</taxon>
        <taxon>Magnoliopsida</taxon>
        <taxon>eudicotyledons</taxon>
        <taxon>Gunneridae</taxon>
        <taxon>Pentapetalae</taxon>
        <taxon>asterids</taxon>
        <taxon>campanulids</taxon>
        <taxon>Asterales</taxon>
        <taxon>Asteraceae</taxon>
        <taxon>Cichorioideae</taxon>
        <taxon>Cichorieae</taxon>
        <taxon>Lactucinae</taxon>
        <taxon>Lactuca</taxon>
    </lineage>
</organism>
<comment type="caution">
    <text evidence="4">The sequence shown here is derived from an EMBL/GenBank/DDBJ whole genome shotgun (WGS) entry which is preliminary data.</text>
</comment>
<sequence length="404" mass="47066">MESNSASDHDDHSKQRGPTTKEKANKVKLVVTYNKKRCPEATKLCTFEGLVARTMVPITYESWLEVSDEVKEGLWQYVLFVVDPKSRKQTLQSIEKKWRNFKHYLYAKFIMNRSKDPKANLFKPPKDYPFIKKEDWKVFVSHRVTKKWEKSTIAKNTRAHHKYHHRLCRKGYAGLINDITEEEIDRTLLWKKSRELKTGGYESDVKMIVDKIMSCRNWEGLERLHVEHMMFLQRPWVLKILYLPKNVKYYLDIENERVDKQINKLEDDMEKLKRGVHNVSEAASCQDNSCLLAVEFAANIVAKGTIMKYSASDCILIIFFIYVTNENIEVTMETIFQGEALIPIPLEEEFILKVKDALGHILSWPRHLVIRCSDLGKVVGKPVTPVKKHATPVKEGATPLKEEI</sequence>
<dbReference type="Proteomes" id="UP000235145">
    <property type="component" value="Unassembled WGS sequence"/>
</dbReference>
<evidence type="ECO:0000256" key="1">
    <source>
        <dbReference type="SAM" id="Coils"/>
    </source>
</evidence>
<keyword evidence="1" id="KW-0175">Coiled coil</keyword>
<gene>
    <name evidence="4" type="ORF">LSAT_V11C400208720</name>
</gene>
<dbReference type="Pfam" id="PF26133">
    <property type="entry name" value="DUF8039"/>
    <property type="match status" value="1"/>
</dbReference>
<feature type="domain" description="DUF8039" evidence="3">
    <location>
        <begin position="289"/>
        <end position="370"/>
    </location>
</feature>
<protein>
    <recommendedName>
        <fullName evidence="3">DUF8039 domain-containing protein</fullName>
    </recommendedName>
</protein>
<proteinExistence type="predicted"/>
<keyword evidence="5" id="KW-1185">Reference proteome</keyword>
<dbReference type="AlphaFoldDB" id="A0A9R1VTN3"/>
<name>A0A9R1VTN3_LACSA</name>
<evidence type="ECO:0000256" key="2">
    <source>
        <dbReference type="SAM" id="MobiDB-lite"/>
    </source>
</evidence>
<evidence type="ECO:0000259" key="3">
    <source>
        <dbReference type="Pfam" id="PF26133"/>
    </source>
</evidence>
<dbReference type="EMBL" id="NBSK02000004">
    <property type="protein sequence ID" value="KAJ0211768.1"/>
    <property type="molecule type" value="Genomic_DNA"/>
</dbReference>
<dbReference type="PANTHER" id="PTHR33018">
    <property type="entry name" value="OS10G0338966 PROTEIN-RELATED"/>
    <property type="match status" value="1"/>
</dbReference>
<evidence type="ECO:0000313" key="4">
    <source>
        <dbReference type="EMBL" id="KAJ0211768.1"/>
    </source>
</evidence>
<dbReference type="PANTHER" id="PTHR33018:SF31">
    <property type="entry name" value="TRANSPOSASE, PTTA_EN_SPM, PLANT"/>
    <property type="match status" value="1"/>
</dbReference>
<dbReference type="InterPro" id="IPR058352">
    <property type="entry name" value="DUF8039"/>
</dbReference>
<accession>A0A9R1VTN3</accession>
<reference evidence="4 5" key="1">
    <citation type="journal article" date="2017" name="Nat. Commun.">
        <title>Genome assembly with in vitro proximity ligation data and whole-genome triplication in lettuce.</title>
        <authorList>
            <person name="Reyes-Chin-Wo S."/>
            <person name="Wang Z."/>
            <person name="Yang X."/>
            <person name="Kozik A."/>
            <person name="Arikit S."/>
            <person name="Song C."/>
            <person name="Xia L."/>
            <person name="Froenicke L."/>
            <person name="Lavelle D.O."/>
            <person name="Truco M.J."/>
            <person name="Xia R."/>
            <person name="Zhu S."/>
            <person name="Xu C."/>
            <person name="Xu H."/>
            <person name="Xu X."/>
            <person name="Cox K."/>
            <person name="Korf I."/>
            <person name="Meyers B.C."/>
            <person name="Michelmore R.W."/>
        </authorList>
    </citation>
    <scope>NUCLEOTIDE SEQUENCE [LARGE SCALE GENOMIC DNA]</scope>
    <source>
        <strain evidence="5">cv. Salinas</strain>
        <tissue evidence="4">Seedlings</tissue>
    </source>
</reference>
<feature type="coiled-coil region" evidence="1">
    <location>
        <begin position="255"/>
        <end position="282"/>
    </location>
</feature>